<dbReference type="GO" id="GO:0007059">
    <property type="term" value="P:chromosome segregation"/>
    <property type="evidence" value="ECO:0007669"/>
    <property type="project" value="UniProtKB-KW"/>
</dbReference>
<evidence type="ECO:0000256" key="3">
    <source>
        <dbReference type="ARBA" id="ARBA00022618"/>
    </source>
</evidence>
<dbReference type="InterPro" id="IPR019821">
    <property type="entry name" value="Kinesin_motor_CS"/>
</dbReference>
<dbReference type="PANTHER" id="PTHR47971">
    <property type="entry name" value="KINESIN-RELATED PROTEIN 6"/>
    <property type="match status" value="1"/>
</dbReference>
<organism evidence="19 20">
    <name type="scientific">Ranatra chinensis</name>
    <dbReference type="NCBI Taxonomy" id="642074"/>
    <lineage>
        <taxon>Eukaryota</taxon>
        <taxon>Metazoa</taxon>
        <taxon>Ecdysozoa</taxon>
        <taxon>Arthropoda</taxon>
        <taxon>Hexapoda</taxon>
        <taxon>Insecta</taxon>
        <taxon>Pterygota</taxon>
        <taxon>Neoptera</taxon>
        <taxon>Paraneoptera</taxon>
        <taxon>Hemiptera</taxon>
        <taxon>Heteroptera</taxon>
        <taxon>Panheteroptera</taxon>
        <taxon>Nepomorpha</taxon>
        <taxon>Nepidae</taxon>
        <taxon>Ranatrinae</taxon>
        <taxon>Ranatra</taxon>
    </lineage>
</organism>
<dbReference type="InterPro" id="IPR027640">
    <property type="entry name" value="Kinesin-like_fam"/>
</dbReference>
<comment type="caution">
    <text evidence="19">The sequence shown here is derived from an EMBL/GenBank/DDBJ whole genome shotgun (WGS) entry which is preliminary data.</text>
</comment>
<feature type="domain" description="Kinesin motor" evidence="18">
    <location>
        <begin position="176"/>
        <end position="503"/>
    </location>
</feature>
<dbReference type="InterPro" id="IPR036961">
    <property type="entry name" value="Kinesin_motor_dom_sf"/>
</dbReference>
<dbReference type="CDD" id="cd01367">
    <property type="entry name" value="KISc_KIF2_like"/>
    <property type="match status" value="1"/>
</dbReference>
<dbReference type="GO" id="GO:0003774">
    <property type="term" value="F:cytoskeletal motor activity"/>
    <property type="evidence" value="ECO:0007669"/>
    <property type="project" value="UniProtKB-UniRule"/>
</dbReference>
<keyword evidence="9 16" id="KW-0175">Coiled coil</keyword>
<dbReference type="FunFam" id="3.40.850.10:FF:000012">
    <property type="entry name" value="Kinesin-like protein"/>
    <property type="match status" value="1"/>
</dbReference>
<dbReference type="Pfam" id="PF00225">
    <property type="entry name" value="Kinesin"/>
    <property type="match status" value="1"/>
</dbReference>
<evidence type="ECO:0000256" key="12">
    <source>
        <dbReference type="ARBA" id="ARBA00023306"/>
    </source>
</evidence>
<proteinExistence type="inferred from homology"/>
<evidence type="ECO:0000256" key="16">
    <source>
        <dbReference type="SAM" id="Coils"/>
    </source>
</evidence>
<evidence type="ECO:0000256" key="1">
    <source>
        <dbReference type="ARBA" id="ARBA00004647"/>
    </source>
</evidence>
<name>A0ABD0XXJ9_9HEMI</name>
<keyword evidence="8 14" id="KW-0067">ATP-binding</keyword>
<keyword evidence="12" id="KW-0131">Cell cycle</keyword>
<evidence type="ECO:0000259" key="18">
    <source>
        <dbReference type="PROSITE" id="PS50067"/>
    </source>
</evidence>
<dbReference type="EMBL" id="JBFDAA010000019">
    <property type="protein sequence ID" value="KAL1115602.1"/>
    <property type="molecule type" value="Genomic_DNA"/>
</dbReference>
<keyword evidence="4 15" id="KW-0493">Microtubule</keyword>
<dbReference type="SMART" id="SM00129">
    <property type="entry name" value="KISc"/>
    <property type="match status" value="1"/>
</dbReference>
<evidence type="ECO:0000256" key="17">
    <source>
        <dbReference type="SAM" id="MobiDB-lite"/>
    </source>
</evidence>
<dbReference type="SUPFAM" id="SSF52540">
    <property type="entry name" value="P-loop containing nucleoside triphosphate hydrolases"/>
    <property type="match status" value="1"/>
</dbReference>
<dbReference type="Pfam" id="PF22923">
    <property type="entry name" value="KIF2A-like_1st"/>
    <property type="match status" value="1"/>
</dbReference>
<evidence type="ECO:0000256" key="8">
    <source>
        <dbReference type="ARBA" id="ARBA00022840"/>
    </source>
</evidence>
<keyword evidence="10 14" id="KW-0505">Motor protein</keyword>
<dbReference type="InterPro" id="IPR027417">
    <property type="entry name" value="P-loop_NTPase"/>
</dbReference>
<dbReference type="InterPro" id="IPR054473">
    <property type="entry name" value="KIF2A-like_N"/>
</dbReference>
<dbReference type="GO" id="GO:0000922">
    <property type="term" value="C:spindle pole"/>
    <property type="evidence" value="ECO:0007669"/>
    <property type="project" value="UniProtKB-SubCell"/>
</dbReference>
<evidence type="ECO:0000313" key="20">
    <source>
        <dbReference type="Proteomes" id="UP001558652"/>
    </source>
</evidence>
<dbReference type="Proteomes" id="UP001558652">
    <property type="component" value="Unassembled WGS sequence"/>
</dbReference>
<evidence type="ECO:0000256" key="7">
    <source>
        <dbReference type="ARBA" id="ARBA00022829"/>
    </source>
</evidence>
<keyword evidence="5 14" id="KW-0547">Nucleotide-binding</keyword>
<accession>A0ABD0XXJ9</accession>
<sequence length="620" mass="70145">MSIQIRRTDGRVHAAIVSAVDLVNRDVNVEWYENGETRGKEIAFETVYSLNRHLVPANHTTKPGTRSSVVLETGSQPQTSRRTPRTSIAPPARDNSRPPLTARRTAKDNVVKEVERLKKNREERRARLAEIREEKEAMIRADPGNPNWEFAAMIREFKSTLDLRPLREPEVVNSRQITVCVRKRPLNSAESERRELDVITIPRQDIVTVHEPKTKVDLTKYIENQHFRFDYSFDETCSNETIYKYTAMPLVRTIFEGGMATCFAYGQTGSGKTYTMGGGRAAQRGIYAMAARDVFSTLEAPNYRNTGLSVRASFFEIYNSKVLDLLSKRKKLRVLEDGRQRVQIVGLTEKEVKCVDDVLALIRAGNHARSCGQTSANANSSRSHAVFQIILRGSGGKTLCGKFSLIDLAGNERGVDTTSIDAVTCLEGAEINKSLLALKECIRALGRKGSHLPFRASKLTQVLRDSFIGDNSRVCMIATISPGMTSCEHTLNTLRYAYRVKELATNVILQVENHPTRQEVCPDTYKYHEDTPQWEEKSLIESFRDWYEDLKESGMTLDKLWAVSSSVDCDMDEFSKLLEEVLEKRMRNLEQLREIVRSFRSEHCSDGEVNLTSSNTPTTD</sequence>
<dbReference type="PANTHER" id="PTHR47971:SF8">
    <property type="entry name" value="KINESIN-LIKE PROTEIN"/>
    <property type="match status" value="1"/>
</dbReference>
<keyword evidence="3" id="KW-0132">Cell division</keyword>
<feature type="compositionally biased region" description="Polar residues" evidence="17">
    <location>
        <begin position="58"/>
        <end position="81"/>
    </location>
</feature>
<dbReference type="InterPro" id="IPR001752">
    <property type="entry name" value="Kinesin_motor_dom"/>
</dbReference>
<evidence type="ECO:0000256" key="6">
    <source>
        <dbReference type="ARBA" id="ARBA00022776"/>
    </source>
</evidence>
<evidence type="ECO:0000256" key="2">
    <source>
        <dbReference type="ARBA" id="ARBA00022490"/>
    </source>
</evidence>
<evidence type="ECO:0000256" key="11">
    <source>
        <dbReference type="ARBA" id="ARBA00023212"/>
    </source>
</evidence>
<dbReference type="GO" id="GO:0005524">
    <property type="term" value="F:ATP binding"/>
    <property type="evidence" value="ECO:0007669"/>
    <property type="project" value="UniProtKB-UniRule"/>
</dbReference>
<feature type="binding site" evidence="14">
    <location>
        <begin position="266"/>
        <end position="273"/>
    </location>
    <ligand>
        <name>ATP</name>
        <dbReference type="ChEBI" id="CHEBI:30616"/>
    </ligand>
</feature>
<protein>
    <recommendedName>
        <fullName evidence="15">Kinesin-like protein</fullName>
    </recommendedName>
</protein>
<keyword evidence="7" id="KW-0159">Chromosome partition</keyword>
<keyword evidence="6" id="KW-0498">Mitosis</keyword>
<keyword evidence="20" id="KW-1185">Reference proteome</keyword>
<evidence type="ECO:0000256" key="10">
    <source>
        <dbReference type="ARBA" id="ARBA00023175"/>
    </source>
</evidence>
<dbReference type="GO" id="GO:0005828">
    <property type="term" value="C:kinetochore microtubule"/>
    <property type="evidence" value="ECO:0007669"/>
    <property type="project" value="UniProtKB-ARBA"/>
</dbReference>
<evidence type="ECO:0000256" key="14">
    <source>
        <dbReference type="PROSITE-ProRule" id="PRU00283"/>
    </source>
</evidence>
<gene>
    <name evidence="19" type="ORF">AAG570_005892</name>
</gene>
<evidence type="ECO:0000256" key="9">
    <source>
        <dbReference type="ARBA" id="ARBA00023054"/>
    </source>
</evidence>
<dbReference type="Gene3D" id="3.40.850.10">
    <property type="entry name" value="Kinesin motor domain"/>
    <property type="match status" value="1"/>
</dbReference>
<evidence type="ECO:0000256" key="15">
    <source>
        <dbReference type="RuleBase" id="RU000394"/>
    </source>
</evidence>
<keyword evidence="2" id="KW-0963">Cytoplasm</keyword>
<evidence type="ECO:0000256" key="5">
    <source>
        <dbReference type="ARBA" id="ARBA00022741"/>
    </source>
</evidence>
<keyword evidence="11" id="KW-0206">Cytoskeleton</keyword>
<dbReference type="PRINTS" id="PR00380">
    <property type="entry name" value="KINESINHEAVY"/>
</dbReference>
<dbReference type="PROSITE" id="PS00411">
    <property type="entry name" value="KINESIN_MOTOR_1"/>
    <property type="match status" value="1"/>
</dbReference>
<feature type="region of interest" description="Disordered" evidence="17">
    <location>
        <begin position="56"/>
        <end position="109"/>
    </location>
</feature>
<comment type="similarity">
    <text evidence="13">Belongs to the TRAFAC class myosin-kinesin ATPase superfamily. Kinesin family. KIN-13 subfamily.</text>
</comment>
<evidence type="ECO:0000256" key="4">
    <source>
        <dbReference type="ARBA" id="ARBA00022701"/>
    </source>
</evidence>
<reference evidence="19 20" key="1">
    <citation type="submission" date="2024-07" db="EMBL/GenBank/DDBJ databases">
        <title>Chromosome-level genome assembly of the water stick insect Ranatra chinensis (Heteroptera: Nepidae).</title>
        <authorList>
            <person name="Liu X."/>
        </authorList>
    </citation>
    <scope>NUCLEOTIDE SEQUENCE [LARGE SCALE GENOMIC DNA]</scope>
    <source>
        <strain evidence="19">Cailab_2021Rc</strain>
        <tissue evidence="19">Muscle</tissue>
    </source>
</reference>
<evidence type="ECO:0000256" key="13">
    <source>
        <dbReference type="ARBA" id="ARBA00061030"/>
    </source>
</evidence>
<comment type="subcellular location">
    <subcellularLocation>
        <location evidence="1">Cytoplasm</location>
        <location evidence="1">Cytoskeleton</location>
        <location evidence="1">Spindle pole</location>
    </subcellularLocation>
</comment>
<dbReference type="PROSITE" id="PS50067">
    <property type="entry name" value="KINESIN_MOTOR_2"/>
    <property type="match status" value="1"/>
</dbReference>
<dbReference type="GO" id="GO:0051301">
    <property type="term" value="P:cell division"/>
    <property type="evidence" value="ECO:0007669"/>
    <property type="project" value="UniProtKB-KW"/>
</dbReference>
<evidence type="ECO:0000313" key="19">
    <source>
        <dbReference type="EMBL" id="KAL1115602.1"/>
    </source>
</evidence>
<dbReference type="AlphaFoldDB" id="A0ABD0XXJ9"/>
<feature type="coiled-coil region" evidence="16">
    <location>
        <begin position="575"/>
        <end position="602"/>
    </location>
</feature>